<dbReference type="PIRSF" id="PIRSF001434">
    <property type="entry name" value="CGS"/>
    <property type="match status" value="1"/>
</dbReference>
<proteinExistence type="inferred from homology"/>
<dbReference type="PANTHER" id="PTHR43797">
    <property type="entry name" value="HOMOCYSTEINE/CYSTEINE SYNTHASE"/>
    <property type="match status" value="1"/>
</dbReference>
<dbReference type="Proteomes" id="UP000318288">
    <property type="component" value="Unassembled WGS sequence"/>
</dbReference>
<dbReference type="GO" id="GO:0030170">
    <property type="term" value="F:pyridoxal phosphate binding"/>
    <property type="evidence" value="ECO:0007669"/>
    <property type="project" value="InterPro"/>
</dbReference>
<gene>
    <name evidence="7" type="primary">mdeA</name>
    <name evidence="7" type="ORF">Poly51_45340</name>
</gene>
<evidence type="ECO:0000256" key="4">
    <source>
        <dbReference type="ARBA" id="ARBA00022898"/>
    </source>
</evidence>
<dbReference type="OrthoDB" id="9780685at2"/>
<dbReference type="InterPro" id="IPR054542">
    <property type="entry name" value="Cys_met_metab_PP"/>
</dbReference>
<dbReference type="GO" id="GO:0003961">
    <property type="term" value="F:O-acetylhomoserine aminocarboxypropyltransferase activity"/>
    <property type="evidence" value="ECO:0007669"/>
    <property type="project" value="TreeGrafter"/>
</dbReference>
<name>A0A5C6EFS0_9BACT</name>
<dbReference type="GO" id="GO:0006535">
    <property type="term" value="P:cysteine biosynthetic process from serine"/>
    <property type="evidence" value="ECO:0007669"/>
    <property type="project" value="TreeGrafter"/>
</dbReference>
<sequence>MSDSNPQGALRPATLALHAGHSPDSATNSRAVPIYATTSFTFNDTDHAASLFGLTEFGNIYSRLMNPTVDVLEKRLAALEGGLTGLCFASGQAAITAAVLTLAHSGQNIISSTSLYGGTWTLFTQTLKQMGIEVRFFDPDHPEQIHTLVDENTRLVYMESIGNPKNDVPDFKAIAEAAHTAPHGSLPLLCDNTTMTPMLLKPFEHGVDIVIYSTTKFLGGHGVHIGGAIVDSGNFKWADQPKKWPEFCAPSPSYHGAVFEEHLRPMGNIAYLLHIRTHWLRDTGAAMSPFAAFLTILGIETLHLRMPRHCENALAIAKFLESHESVEWVNYPGLASHKDYERGQSYLPHGQGAIMGFGIKGGMEAGKKFINACKLCSHLANIGDAKTLVIHPASTTHQQLSAEEQARAGVRPEYVRVSVGIEDVADIIDDLKQALAAAKA</sequence>
<evidence type="ECO:0000313" key="8">
    <source>
        <dbReference type="Proteomes" id="UP000318288"/>
    </source>
</evidence>
<organism evidence="7 8">
    <name type="scientific">Rubripirellula tenax</name>
    <dbReference type="NCBI Taxonomy" id="2528015"/>
    <lineage>
        <taxon>Bacteria</taxon>
        <taxon>Pseudomonadati</taxon>
        <taxon>Planctomycetota</taxon>
        <taxon>Planctomycetia</taxon>
        <taxon>Pirellulales</taxon>
        <taxon>Pirellulaceae</taxon>
        <taxon>Rubripirellula</taxon>
    </lineage>
</organism>
<dbReference type="GO" id="GO:0018826">
    <property type="term" value="F:methionine gamma-lyase activity"/>
    <property type="evidence" value="ECO:0007669"/>
    <property type="project" value="UniProtKB-EC"/>
</dbReference>
<dbReference type="SUPFAM" id="SSF53383">
    <property type="entry name" value="PLP-dependent transferases"/>
    <property type="match status" value="1"/>
</dbReference>
<feature type="modified residue" description="N6-(pyridoxal phosphate)lysine" evidence="5">
    <location>
        <position position="216"/>
    </location>
</feature>
<reference evidence="7 8" key="1">
    <citation type="submission" date="2019-02" db="EMBL/GenBank/DDBJ databases">
        <title>Deep-cultivation of Planctomycetes and their phenomic and genomic characterization uncovers novel biology.</title>
        <authorList>
            <person name="Wiegand S."/>
            <person name="Jogler M."/>
            <person name="Boedeker C."/>
            <person name="Pinto D."/>
            <person name="Vollmers J."/>
            <person name="Rivas-Marin E."/>
            <person name="Kohn T."/>
            <person name="Peeters S.H."/>
            <person name="Heuer A."/>
            <person name="Rast P."/>
            <person name="Oberbeckmann S."/>
            <person name="Bunk B."/>
            <person name="Jeske O."/>
            <person name="Meyerdierks A."/>
            <person name="Storesund J.E."/>
            <person name="Kallscheuer N."/>
            <person name="Luecker S."/>
            <person name="Lage O.M."/>
            <person name="Pohl T."/>
            <person name="Merkel B.J."/>
            <person name="Hornburger P."/>
            <person name="Mueller R.-W."/>
            <person name="Bruemmer F."/>
            <person name="Labrenz M."/>
            <person name="Spormann A.M."/>
            <person name="Op Den Camp H."/>
            <person name="Overmann J."/>
            <person name="Amann R."/>
            <person name="Jetten M.S.M."/>
            <person name="Mascher T."/>
            <person name="Medema M.H."/>
            <person name="Devos D.P."/>
            <person name="Kaster A.-K."/>
            <person name="Ovreas L."/>
            <person name="Rohde M."/>
            <person name="Galperin M.Y."/>
            <person name="Jogler C."/>
        </authorList>
    </citation>
    <scope>NUCLEOTIDE SEQUENCE [LARGE SCALE GENOMIC DNA]</scope>
    <source>
        <strain evidence="7 8">Poly51</strain>
    </source>
</reference>
<accession>A0A5C6EFS0</accession>
<dbReference type="GO" id="GO:0005737">
    <property type="term" value="C:cytoplasm"/>
    <property type="evidence" value="ECO:0007669"/>
    <property type="project" value="TreeGrafter"/>
</dbReference>
<dbReference type="NCBIfam" id="TIGR01326">
    <property type="entry name" value="OAH_OAS_sulfhy"/>
    <property type="match status" value="1"/>
</dbReference>
<evidence type="ECO:0000256" key="3">
    <source>
        <dbReference type="ARBA" id="ARBA00022679"/>
    </source>
</evidence>
<evidence type="ECO:0000256" key="2">
    <source>
        <dbReference type="ARBA" id="ARBA00009077"/>
    </source>
</evidence>
<dbReference type="Gene3D" id="3.90.1150.10">
    <property type="entry name" value="Aspartate Aminotransferase, domain 1"/>
    <property type="match status" value="1"/>
</dbReference>
<evidence type="ECO:0000256" key="1">
    <source>
        <dbReference type="ARBA" id="ARBA00001933"/>
    </source>
</evidence>
<dbReference type="InterPro" id="IPR000277">
    <property type="entry name" value="Cys/Met-Metab_PyrdxlP-dep_enz"/>
</dbReference>
<dbReference type="InterPro" id="IPR006235">
    <property type="entry name" value="OAc-hSer/O-AcSer_sulfhydrylase"/>
</dbReference>
<dbReference type="GO" id="GO:0004124">
    <property type="term" value="F:cysteine synthase activity"/>
    <property type="evidence" value="ECO:0007669"/>
    <property type="project" value="TreeGrafter"/>
</dbReference>
<evidence type="ECO:0000313" key="7">
    <source>
        <dbReference type="EMBL" id="TWU48633.1"/>
    </source>
</evidence>
<keyword evidence="7" id="KW-0456">Lyase</keyword>
<evidence type="ECO:0000256" key="5">
    <source>
        <dbReference type="PIRSR" id="PIRSR001434-2"/>
    </source>
</evidence>
<dbReference type="InterPro" id="IPR015421">
    <property type="entry name" value="PyrdxlP-dep_Trfase_major"/>
</dbReference>
<dbReference type="FunFam" id="3.40.640.10:FF:000035">
    <property type="entry name" value="O-succinylhomoserine sulfhydrylase"/>
    <property type="match status" value="1"/>
</dbReference>
<dbReference type="GO" id="GO:0019346">
    <property type="term" value="P:transsulfuration"/>
    <property type="evidence" value="ECO:0007669"/>
    <property type="project" value="InterPro"/>
</dbReference>
<dbReference type="GO" id="GO:0071269">
    <property type="term" value="P:L-homocysteine biosynthetic process"/>
    <property type="evidence" value="ECO:0007669"/>
    <property type="project" value="TreeGrafter"/>
</dbReference>
<dbReference type="EMBL" id="SJPW01000006">
    <property type="protein sequence ID" value="TWU48633.1"/>
    <property type="molecule type" value="Genomic_DNA"/>
</dbReference>
<protein>
    <submittedName>
        <fullName evidence="7">Methionine gamma-lyase</fullName>
        <ecNumber evidence="7">4.4.1.11</ecNumber>
    </submittedName>
</protein>
<dbReference type="InterPro" id="IPR015422">
    <property type="entry name" value="PyrdxlP-dep_Trfase_small"/>
</dbReference>
<dbReference type="AlphaFoldDB" id="A0A5C6EFS0"/>
<dbReference type="InterPro" id="IPR015424">
    <property type="entry name" value="PyrdxlP-dep_Trfase"/>
</dbReference>
<comment type="caution">
    <text evidence="7">The sequence shown here is derived from an EMBL/GenBank/DDBJ whole genome shotgun (WGS) entry which is preliminary data.</text>
</comment>
<comment type="similarity">
    <text evidence="2 6">Belongs to the trans-sulfuration enzymes family.</text>
</comment>
<keyword evidence="3" id="KW-0808">Transferase</keyword>
<dbReference type="Gene3D" id="3.40.640.10">
    <property type="entry name" value="Type I PLP-dependent aspartate aminotransferase-like (Major domain)"/>
    <property type="match status" value="1"/>
</dbReference>
<dbReference type="PANTHER" id="PTHR43797:SF2">
    <property type="entry name" value="HOMOCYSTEINE_CYSTEINE SYNTHASE"/>
    <property type="match status" value="1"/>
</dbReference>
<dbReference type="EC" id="4.4.1.11" evidence="7"/>
<dbReference type="Pfam" id="PF01053">
    <property type="entry name" value="Cys_Met_Meta_PP"/>
    <property type="match status" value="1"/>
</dbReference>
<comment type="cofactor">
    <cofactor evidence="1 6">
        <name>pyridoxal 5'-phosphate</name>
        <dbReference type="ChEBI" id="CHEBI:597326"/>
    </cofactor>
</comment>
<evidence type="ECO:0000256" key="6">
    <source>
        <dbReference type="RuleBase" id="RU362118"/>
    </source>
</evidence>
<keyword evidence="4 5" id="KW-0663">Pyridoxal phosphate</keyword>
<dbReference type="PROSITE" id="PS00868">
    <property type="entry name" value="CYS_MET_METAB_PP"/>
    <property type="match status" value="1"/>
</dbReference>
<keyword evidence="8" id="KW-1185">Reference proteome</keyword>
<dbReference type="CDD" id="cd00614">
    <property type="entry name" value="CGS_like"/>
    <property type="match status" value="1"/>
</dbReference>
<dbReference type="RefSeq" id="WP_146460105.1">
    <property type="nucleotide sequence ID" value="NZ_SJPW01000006.1"/>
</dbReference>